<reference evidence="2 3" key="1">
    <citation type="submission" date="2014-06" db="EMBL/GenBank/DDBJ databases">
        <authorList>
            <person name="Swart Estienne"/>
        </authorList>
    </citation>
    <scope>NUCLEOTIDE SEQUENCE [LARGE SCALE GENOMIC DNA]</scope>
    <source>
        <strain evidence="2 3">130c</strain>
    </source>
</reference>
<dbReference type="InterPro" id="IPR036296">
    <property type="entry name" value="SKP1-like_dim_sf"/>
</dbReference>
<evidence type="ECO:0000256" key="1">
    <source>
        <dbReference type="SAM" id="MobiDB-lite"/>
    </source>
</evidence>
<dbReference type="EMBL" id="CCKQ01001797">
    <property type="protein sequence ID" value="CDW72902.1"/>
    <property type="molecule type" value="Genomic_DNA"/>
</dbReference>
<feature type="compositionally biased region" description="Low complexity" evidence="1">
    <location>
        <begin position="176"/>
        <end position="188"/>
    </location>
</feature>
<organism evidence="2 3">
    <name type="scientific">Stylonychia lemnae</name>
    <name type="common">Ciliate</name>
    <dbReference type="NCBI Taxonomy" id="5949"/>
    <lineage>
        <taxon>Eukaryota</taxon>
        <taxon>Sar</taxon>
        <taxon>Alveolata</taxon>
        <taxon>Ciliophora</taxon>
        <taxon>Intramacronucleata</taxon>
        <taxon>Spirotrichea</taxon>
        <taxon>Stichotrichia</taxon>
        <taxon>Sporadotrichida</taxon>
        <taxon>Oxytrichidae</taxon>
        <taxon>Stylonychinae</taxon>
        <taxon>Stylonychia</taxon>
    </lineage>
</organism>
<feature type="region of interest" description="Disordered" evidence="1">
    <location>
        <begin position="176"/>
        <end position="196"/>
    </location>
</feature>
<dbReference type="AlphaFoldDB" id="A0A077ZSQ0"/>
<evidence type="ECO:0000313" key="3">
    <source>
        <dbReference type="Proteomes" id="UP000039865"/>
    </source>
</evidence>
<accession>A0A077ZSQ0</accession>
<dbReference type="Proteomes" id="UP000039865">
    <property type="component" value="Unassembled WGS sequence"/>
</dbReference>
<dbReference type="InParanoid" id="A0A077ZSQ0"/>
<gene>
    <name evidence="2" type="primary">Contig4249.g4553</name>
    <name evidence="2" type="ORF">STYLEM_1869</name>
</gene>
<dbReference type="GO" id="GO:0006511">
    <property type="term" value="P:ubiquitin-dependent protein catabolic process"/>
    <property type="evidence" value="ECO:0007669"/>
    <property type="project" value="InterPro"/>
</dbReference>
<name>A0A077ZSQ0_STYLE</name>
<proteinExistence type="predicted"/>
<evidence type="ECO:0000313" key="2">
    <source>
        <dbReference type="EMBL" id="CDW72902.1"/>
    </source>
</evidence>
<sequence>MEDQLVTIQALDQQIQIPVLVRLMSPALDQHLIKTPDEPYQLQDFPAKYISKAADYCRIFDYKKLDTTIEFPMASRKIEDNAQQYEVEFILPYINNFDDLITLFKLAKQMQIKALYELCAASIASYFRNRSFEDIKRELIYQGEFNANSQNQQQSFMILQQQYYLEEQKRRQQQLQQQQQVQPQQVPQDGELIKEN</sequence>
<dbReference type="Gene3D" id="3.30.710.10">
    <property type="entry name" value="Potassium Channel Kv1.1, Chain A"/>
    <property type="match status" value="1"/>
</dbReference>
<protein>
    <submittedName>
        <fullName evidence="2">Uncharacterized protein</fullName>
    </submittedName>
</protein>
<dbReference type="SUPFAM" id="SSF81382">
    <property type="entry name" value="Skp1 dimerisation domain-like"/>
    <property type="match status" value="1"/>
</dbReference>
<keyword evidence="3" id="KW-1185">Reference proteome</keyword>
<dbReference type="InterPro" id="IPR011333">
    <property type="entry name" value="SKP1/BTB/POZ_sf"/>
</dbReference>